<proteinExistence type="predicted"/>
<sequence>MWCIACSFDPRQETNACKDESRVCVPISLSCATWKMDGAFLNPISNSSTRAFYHAFTWIYLKPDNV</sequence>
<dbReference type="AlphaFoldDB" id="F0WU38"/>
<organism evidence="1">
    <name type="scientific">Albugo laibachii Nc14</name>
    <dbReference type="NCBI Taxonomy" id="890382"/>
    <lineage>
        <taxon>Eukaryota</taxon>
        <taxon>Sar</taxon>
        <taxon>Stramenopiles</taxon>
        <taxon>Oomycota</taxon>
        <taxon>Peronosporomycetes</taxon>
        <taxon>Albuginales</taxon>
        <taxon>Albuginaceae</taxon>
        <taxon>Albugo</taxon>
    </lineage>
</organism>
<reference evidence="1" key="2">
    <citation type="submission" date="2011-02" db="EMBL/GenBank/DDBJ databases">
        <authorList>
            <person name="MacLean D."/>
        </authorList>
    </citation>
    <scope>NUCLEOTIDE SEQUENCE</scope>
</reference>
<reference evidence="1" key="1">
    <citation type="journal article" date="2011" name="PLoS Biol.">
        <title>Gene gain and loss during evolution of obligate parasitism in the white rust pathogen of Arabidopsis thaliana.</title>
        <authorList>
            <person name="Kemen E."/>
            <person name="Gardiner A."/>
            <person name="Schultz-Larsen T."/>
            <person name="Kemen A.C."/>
            <person name="Balmuth A.L."/>
            <person name="Robert-Seilaniantz A."/>
            <person name="Bailey K."/>
            <person name="Holub E."/>
            <person name="Studholme D.J."/>
            <person name="Maclean D."/>
            <person name="Jones J.D."/>
        </authorList>
    </citation>
    <scope>NUCLEOTIDE SEQUENCE</scope>
</reference>
<evidence type="ECO:0000313" key="1">
    <source>
        <dbReference type="EMBL" id="CCA24883.1"/>
    </source>
</evidence>
<name>F0WU38_9STRA</name>
<dbReference type="EMBL" id="FR824309">
    <property type="protein sequence ID" value="CCA24883.1"/>
    <property type="molecule type" value="Genomic_DNA"/>
</dbReference>
<protein>
    <submittedName>
        <fullName evidence="1">AlNc14C264G9861 protein</fullName>
    </submittedName>
</protein>
<dbReference type="HOGENOM" id="CLU_2836546_0_0_1"/>
<gene>
    <name evidence="1" type="primary">AlNc14C264G9861</name>
    <name evidence="1" type="ORF">ALNC14_110270</name>
</gene>
<accession>F0WU38</accession>